<protein>
    <recommendedName>
        <fullName evidence="2">Large polyvalent protein associated domain-containing protein</fullName>
    </recommendedName>
</protein>
<organism evidence="1">
    <name type="scientific">uncultured Caudovirales phage</name>
    <dbReference type="NCBI Taxonomy" id="2100421"/>
    <lineage>
        <taxon>Viruses</taxon>
        <taxon>Duplodnaviria</taxon>
        <taxon>Heunggongvirae</taxon>
        <taxon>Uroviricota</taxon>
        <taxon>Caudoviricetes</taxon>
        <taxon>Peduoviridae</taxon>
        <taxon>Maltschvirus</taxon>
        <taxon>Maltschvirus maltsch</taxon>
    </lineage>
</organism>
<evidence type="ECO:0000313" key="1">
    <source>
        <dbReference type="EMBL" id="CAB4212300.1"/>
    </source>
</evidence>
<feature type="non-terminal residue" evidence="1">
    <location>
        <position position="3064"/>
    </location>
</feature>
<proteinExistence type="predicted"/>
<accession>A0A6J5SF33</accession>
<sequence>MAANDNSKLYQQLAALNTRPQNAVVPSRSNALDFRDATIRAMQSAPGLSERLKLISQGAPPKPSGALGTLGSLAVNNPLTKGILGGLTAIDIPRRAVISGIKEFKDAVDNNPNTKASFTDYRSQVADPTFGFGRVMPMGGWGGRVVGLFGDLIFDPINWATLGGAILKKSVVKTGEFAASTAAKELAELSSEELIAGGFNQLANKVVATSAAEAGKTTNLRKFLGVKKIQGRAGNEALASGAAKLGATNSEVAEILARGRNAVPDEIVKLMGLNDYGIYYFGSRIKVPFSGTMGQGLAAGLTKGRLGILSTRPGEYLARMATPNGVAGGMSLRDIRFAGRAGKEFPSGLTPKMGLAILDGEKAMRAAKGIAARDAAKLIGDTLSHPDVKAEADVIYKFLDTDVIPSSITDRQKRAIDIIQNATNQLYRNIESNGIAVDVNFKVAKWRERYFPHKLTAAAQKYLEGTASKRVEDIRQYLKVDHSNIGGSFESRNLEALVKSGKKDVDWFGTILTEQHIAGGIDTLNELARNGGFKGDFFETNINRALTSYLENYTEGLGTIAFYRSLKEAGSDIGGMAVNRGMITREALDGIVSAPEQAHRLLVSTMTAAKENAKKYIDAVIKEAQTDLKTQQKVANVTTDELVNILDTGVRETKIQAGRTADAAVQKTTLDNLAKARETFALQKANVIKNYLALANQFEKASFIAEELGARHTNLAGALDQMDARLRLYADSIVDYGTNYEAKMQMAKDLEILNNTIDINIREVQSTIDNLGQHTHEFVNDAIGGIVDYALGTGPDYSTIVRNLNDISSYGRIIGGVNAAGGKRGIAEGLGATNIRALLNAQKKAVPIGSALDVAQHDAWVEVKDLLNLSEAKRATLQKLTRDDVLEILTRAGSSTDANDVGAVKESIAWIFVRSQLDNPNFAKDLLDNPTKSFETIKRILKSAEIQERYAATFALEVFDPKTEMMVIKNIKDLPPELQKAGRVIELYDAIDNLEKQAAQVNEHLTRVPDTRTNVIAASMDDAFGDVFTSLPPDTPINGKAWPVIIDHLKTIYSEVDHGTPELEQYITRLEAFTKLPNQEMTYDELMGDIRSRFGLGVPTSERGSAQFSMQDLRLSAQERALYPSSDEFESFRPRILRKQKNVLTELETARTELKTVTNKLTTTQKEELAIVLGNAAKDSVEGSISEQSMALARATTDLYLEQESMYVLHAANKELSQVGQSLTPQGHAQLMNLTHRRFAATNEAHLVKLNTAKELLHKVAQNVMNSGKSGVDFKLQLQQELKDLLKNPETKDLIEELFPGIALHMRVKALAPEALLLSGTKSYQNELNILADTELRYFGVSGSQSLGGAGTIDYAAPGFVLDETTVRDLESGRRLQESTMGSQGLQKQSILEKLYNKKHTSATTYIENLKKKLNLSKVLTEEQKKNARYELDIVQGRLNEVHAGVMADAKATKELSARSGGSSRLRTIQQRARGNARGNFDVNSIERIVAKALDSNNTSPRPVKEFFAALFGGDDFRVPTVRGSEARRLEGLSFSVVRPEDSYFGRNIQIATEARDTASKRLYSTNPTEAEAMLHKADYVKFLQDELTKLEEAIKDRPEAFKLLQQANKDLDRAEKAAGGVYNEQTRQWEGGLSYTDRVNYLDNLAVIAGETFPNQRVLNAETGRWEIKRIPGTTKKNASGLLPEIGAPYSQPAQYGPALASKQMSLVQGLPIPEKSFTPKELELLKKHKLATILHDRFISQDEYGFALRAQQEYKFKDQLAEVDLTKVDWTVNGDTTNAMSWDRKLEQTVSKSIAADGELEPFTNSDTVFETTATPFAKNINTLKSPFDKDIGTLIGRMNDTNRPSLIFINQQDGREIYLRVAREQDGTPLGYLEKAIHDPNGGPLSSVGTATQNAPAPPNTEWVAIPKINPSTGEIYPNEFTYTLQTKVGPVVPSDAPWQEQILSRNSVRWEPWDYRSEQIKIIEPREVAQENTNVMRKKELQLNDAGGNGTVFDPEEVWIKHNPAKLASGDSLVASNIVNPPYYTKMSRYISAEMPPEPILDHLGNPMRFSAVEQEALHENFTDPIYNIVRNPNKQVYSREVMRLQDIITTKSAAIVDIQKTIDGSLRGRIGNSSAEQVRQTQKRILSTFKEDIKDAEDSLQKLLHAAEVWDSRTSANQKVASLYNSFDKGTFGKETGINSGTQKPHNAIKNWLQTQVSSNRNVTASVSDAVKKGRQTIGKELWDKSGYSKVVNEANSLAKNVEISISQWADQDAQVVTNLIRAKEKIRNVGELNGLTADMKKASLQNELQQNGVTFGKQEIPINTISNPLEQTPSGSNIPSLSTNTTYAPTTANAPATMAQLRTGVADVSGRVTADLERGPFVQPAAVSREEMLSQSRQQLQDLQLGPEAQQASQMQADLGWAEFVNQNVLQAGKNLSKERAALAKDLEKSGKGLDKAQTNVSNLAQQMGPDPYISSPLARRARDLGIISNPMTAQETVLQNAQKAYDISSFLHTGDDIAGALEKIDSIQKVIALGTKAKGSLKSLKNVADYPAFATEFNIFHEEATKYLKLVSNPQVDEKIREQAIKWVESNTAYFKQVANMSEAERLAKTVAGLKAANYADPKTGEIKEGKLVGDNALLYRQLNGAMLQHFDDGMVRLGKQFPNIQVAEPIAEFVQNVHRLQEPAVAMELNRFLGEYTKFFKAYATLSPGFHVRNSISNGFMLFAAGGNPKYLLEGFQMSRSLNEASKSGKSVEEWILSLPYDRRAEARIGVRASAASGGGNASDNLRQLYMSGRLVNNPLTRTSKSLGQWIEGHSRFMLAYDGARQGMDFNTSAARVQRFLIDYEDVSTLDKSLRQIIPFWMWTSRNLPMQVQNIWLNPRAYNIYGNIKRNFTDQSQEQDVVPVWMKEMGAWKLPFGNNLYASPDLGFNRIQSDVNMLQDPARFLSNVNPLIRLPIELTGERQLFSNKRFSKTPVEVSGGAGAALQPLMEILGYGQTGPTGKKFVDDKAFYALRNILPMLSRSESLNPSIGTNPDSPNPLYGLLGLPMRENSQQMQNNELMRRMFEMQSAVQNNKA</sequence>
<reference evidence="1" key="1">
    <citation type="submission" date="2020-05" db="EMBL/GenBank/DDBJ databases">
        <authorList>
            <person name="Chiriac C."/>
            <person name="Salcher M."/>
            <person name="Ghai R."/>
            <person name="Kavagutti S V."/>
        </authorList>
    </citation>
    <scope>NUCLEOTIDE SEQUENCE</scope>
</reference>
<dbReference type="EMBL" id="LR797381">
    <property type="protein sequence ID" value="CAB4212300.1"/>
    <property type="molecule type" value="Genomic_DNA"/>
</dbReference>
<evidence type="ECO:0008006" key="2">
    <source>
        <dbReference type="Google" id="ProtNLM"/>
    </source>
</evidence>
<name>A0A6J5SF33_9CAUD</name>
<gene>
    <name evidence="1" type="ORF">UFOVP1445_1</name>
</gene>